<sequence>DVMRCCAAEMAPHRNPPLPPRTQQPKTAGANSKLDKTWGQGHCEALAEHLIAWMSDYALKEDELDVNHANSYVKLKQAAVRVYTSDNYKRRGEIGEILLHAICRDFFGTIPIAPRVFYLTSSNDVVKSFDMAHVRYLGEGKFELWLGEAKFYESGSEAVAAAIESVETHIEQGFLRNEKLIMGPQISKDINHHTEIRELFASETSIDDLISAAVFPICIACDSPAAAKHKILDNAYVDNLKPELKTLADKLERSGLQHKIRILLIYVPLGSKTGLAEAFERKLKGLSA</sequence>
<dbReference type="Proteomes" id="UP000273611">
    <property type="component" value="Unassembled WGS sequence"/>
</dbReference>
<name>A0A3S0RYJ4_9HYPH</name>
<feature type="non-terminal residue" evidence="3">
    <location>
        <position position="1"/>
    </location>
</feature>
<evidence type="ECO:0000313" key="4">
    <source>
        <dbReference type="Proteomes" id="UP000273611"/>
    </source>
</evidence>
<evidence type="ECO:0000256" key="1">
    <source>
        <dbReference type="SAM" id="MobiDB-lite"/>
    </source>
</evidence>
<evidence type="ECO:0000313" key="3">
    <source>
        <dbReference type="EMBL" id="RUL96440.1"/>
    </source>
</evidence>
<proteinExistence type="predicted"/>
<dbReference type="Pfam" id="PF08878">
    <property type="entry name" value="HamA"/>
    <property type="match status" value="1"/>
</dbReference>
<feature type="region of interest" description="Disordered" evidence="1">
    <location>
        <begin position="11"/>
        <end position="34"/>
    </location>
</feature>
<feature type="domain" description="Anti-bacteriophage protein A/HamA C-terminal" evidence="2">
    <location>
        <begin position="40"/>
        <end position="283"/>
    </location>
</feature>
<accession>A0A3S0RYJ4</accession>
<reference evidence="3 4" key="1">
    <citation type="journal article" date="2015" name="Int. J. Syst. Evol. Microbiol.">
        <title>Rhizobium anhuiense sp. nov., isolated from effective nodules of Vicia faba and Pisum sativum.</title>
        <authorList>
            <person name="Zhang Y.J."/>
            <person name="Zheng W.T."/>
            <person name="Everall I."/>
            <person name="Young J.P."/>
            <person name="Zhang X.X."/>
            <person name="Tian C.F."/>
            <person name="Sui X.H."/>
            <person name="Wang E.T."/>
            <person name="Chen W.X."/>
        </authorList>
    </citation>
    <scope>NUCLEOTIDE SEQUENCE [LARGE SCALE GENOMIC DNA]</scope>
    <source>
        <strain evidence="3 4">CCBAU 23252</strain>
    </source>
</reference>
<comment type="caution">
    <text evidence="3">The sequence shown here is derived from an EMBL/GenBank/DDBJ whole genome shotgun (WGS) entry which is preliminary data.</text>
</comment>
<evidence type="ECO:0000259" key="2">
    <source>
        <dbReference type="Pfam" id="PF08878"/>
    </source>
</evidence>
<gene>
    <name evidence="3" type="ORF">EEQ99_30365</name>
</gene>
<protein>
    <submittedName>
        <fullName evidence="3">DUF1837 domain-containing protein</fullName>
    </submittedName>
</protein>
<dbReference type="InterPro" id="IPR014976">
    <property type="entry name" value="AbpA_HamA_C"/>
</dbReference>
<organism evidence="3 4">
    <name type="scientific">Rhizobium anhuiense</name>
    <dbReference type="NCBI Taxonomy" id="1184720"/>
    <lineage>
        <taxon>Bacteria</taxon>
        <taxon>Pseudomonadati</taxon>
        <taxon>Pseudomonadota</taxon>
        <taxon>Alphaproteobacteria</taxon>
        <taxon>Hyphomicrobiales</taxon>
        <taxon>Rhizobiaceae</taxon>
        <taxon>Rhizobium/Agrobacterium group</taxon>
        <taxon>Rhizobium</taxon>
    </lineage>
</organism>
<dbReference type="AlphaFoldDB" id="A0A3S0RYJ4"/>
<dbReference type="EMBL" id="RIBW01000022">
    <property type="protein sequence ID" value="RUL96440.1"/>
    <property type="molecule type" value="Genomic_DNA"/>
</dbReference>